<evidence type="ECO:0008006" key="8">
    <source>
        <dbReference type="Google" id="ProtNLM"/>
    </source>
</evidence>
<sequence>MTKWRRLRWNFAYSSTRPPTSKNSCVLEFCRDEILRRRLRPADKAAVENHGLTVPTMDNRGRRFRVLLKNSNGYLTLSGEGWSELVRLNFVNWRGVVVFELKNSTGGS</sequence>
<evidence type="ECO:0000256" key="3">
    <source>
        <dbReference type="ARBA" id="ARBA00023125"/>
    </source>
</evidence>
<keyword evidence="2" id="KW-0805">Transcription regulation</keyword>
<dbReference type="AlphaFoldDB" id="A0ABD1HLP7"/>
<evidence type="ECO:0000256" key="5">
    <source>
        <dbReference type="ARBA" id="ARBA00023242"/>
    </source>
</evidence>
<keyword evidence="5" id="KW-0539">Nucleus</keyword>
<dbReference type="Proteomes" id="UP001567538">
    <property type="component" value="Unassembled WGS sequence"/>
</dbReference>
<accession>A0ABD1HLP7</accession>
<gene>
    <name evidence="6" type="ORF">AAHA92_07973</name>
</gene>
<evidence type="ECO:0000256" key="1">
    <source>
        <dbReference type="ARBA" id="ARBA00004123"/>
    </source>
</evidence>
<evidence type="ECO:0000313" key="6">
    <source>
        <dbReference type="EMBL" id="KAL1557389.1"/>
    </source>
</evidence>
<reference evidence="6 7" key="1">
    <citation type="submission" date="2024-06" db="EMBL/GenBank/DDBJ databases">
        <title>A chromosome level genome sequence of Diviner's sage (Salvia divinorum).</title>
        <authorList>
            <person name="Ford S.A."/>
            <person name="Ro D.-K."/>
            <person name="Ness R.W."/>
            <person name="Phillips M.A."/>
        </authorList>
    </citation>
    <scope>NUCLEOTIDE SEQUENCE [LARGE SCALE GENOMIC DNA]</scope>
    <source>
        <strain evidence="6">SAF-2024a</strain>
        <tissue evidence="6">Leaf</tissue>
    </source>
</reference>
<evidence type="ECO:0000256" key="2">
    <source>
        <dbReference type="ARBA" id="ARBA00023015"/>
    </source>
</evidence>
<organism evidence="6 7">
    <name type="scientific">Salvia divinorum</name>
    <name type="common">Maria pastora</name>
    <name type="synonym">Diviner's sage</name>
    <dbReference type="NCBI Taxonomy" id="28513"/>
    <lineage>
        <taxon>Eukaryota</taxon>
        <taxon>Viridiplantae</taxon>
        <taxon>Streptophyta</taxon>
        <taxon>Embryophyta</taxon>
        <taxon>Tracheophyta</taxon>
        <taxon>Spermatophyta</taxon>
        <taxon>Magnoliopsida</taxon>
        <taxon>eudicotyledons</taxon>
        <taxon>Gunneridae</taxon>
        <taxon>Pentapetalae</taxon>
        <taxon>asterids</taxon>
        <taxon>lamiids</taxon>
        <taxon>Lamiales</taxon>
        <taxon>Lamiaceae</taxon>
        <taxon>Nepetoideae</taxon>
        <taxon>Mentheae</taxon>
        <taxon>Salviinae</taxon>
        <taxon>Salvia</taxon>
        <taxon>Salvia subgen. Calosphace</taxon>
    </lineage>
</organism>
<proteinExistence type="predicted"/>
<dbReference type="GO" id="GO:0003677">
    <property type="term" value="F:DNA binding"/>
    <property type="evidence" value="ECO:0007669"/>
    <property type="project" value="UniProtKB-KW"/>
</dbReference>
<dbReference type="SUPFAM" id="SSF101936">
    <property type="entry name" value="DNA-binding pseudobarrel domain"/>
    <property type="match status" value="1"/>
</dbReference>
<keyword evidence="7" id="KW-1185">Reference proteome</keyword>
<comment type="caution">
    <text evidence="6">The sequence shown here is derived from an EMBL/GenBank/DDBJ whole genome shotgun (WGS) entry which is preliminary data.</text>
</comment>
<keyword evidence="4" id="KW-0804">Transcription</keyword>
<keyword evidence="3" id="KW-0238">DNA-binding</keyword>
<evidence type="ECO:0000256" key="4">
    <source>
        <dbReference type="ARBA" id="ARBA00023163"/>
    </source>
</evidence>
<evidence type="ECO:0000313" key="7">
    <source>
        <dbReference type="Proteomes" id="UP001567538"/>
    </source>
</evidence>
<dbReference type="GO" id="GO:0005634">
    <property type="term" value="C:nucleus"/>
    <property type="evidence" value="ECO:0007669"/>
    <property type="project" value="UniProtKB-SubCell"/>
</dbReference>
<protein>
    <recommendedName>
        <fullName evidence="8">TF-B3 domain-containing protein</fullName>
    </recommendedName>
</protein>
<dbReference type="InterPro" id="IPR015300">
    <property type="entry name" value="DNA-bd_pseudobarrel_sf"/>
</dbReference>
<name>A0ABD1HLP7_SALDI</name>
<dbReference type="EMBL" id="JBEAFC010000004">
    <property type="protein sequence ID" value="KAL1557389.1"/>
    <property type="molecule type" value="Genomic_DNA"/>
</dbReference>
<comment type="subcellular location">
    <subcellularLocation>
        <location evidence="1">Nucleus</location>
    </subcellularLocation>
</comment>